<keyword evidence="1" id="KW-0812">Transmembrane</keyword>
<sequence length="51" mass="5825">MVAVLVVVVVVEMIPFVVELVFLYCLIYDNNDNDVEDKASAQLIRTKLVRK</sequence>
<dbReference type="EMBL" id="MN481987">
    <property type="protein sequence ID" value="QKO28887.1"/>
    <property type="molecule type" value="Genomic_DNA"/>
</dbReference>
<accession>A0A6N0C7E8</accession>
<keyword evidence="1" id="KW-0472">Membrane</keyword>
<proteinExistence type="predicted"/>
<name>A0A6N0C7E8_9ABAC</name>
<organism evidence="2">
    <name type="scientific">Spodoptera exigua multiple nucleopolyhedrovirus</name>
    <dbReference type="NCBI Taxonomy" id="10454"/>
    <lineage>
        <taxon>Viruses</taxon>
        <taxon>Viruses incertae sedis</taxon>
        <taxon>Naldaviricetes</taxon>
        <taxon>Lefavirales</taxon>
        <taxon>Baculoviridae</taxon>
        <taxon>Alphabaculovirus</taxon>
    </lineage>
</organism>
<keyword evidence="1" id="KW-1133">Transmembrane helix</keyword>
<feature type="transmembrane region" description="Helical" evidence="1">
    <location>
        <begin position="6"/>
        <end position="28"/>
    </location>
</feature>
<evidence type="ECO:0000256" key="1">
    <source>
        <dbReference type="SAM" id="Phobius"/>
    </source>
</evidence>
<reference evidence="2" key="1">
    <citation type="submission" date="2019-09" db="EMBL/GenBank/DDBJ databases">
        <authorList>
            <person name="Tao P."/>
            <person name="Yang T."/>
            <person name="Chen J."/>
            <person name="Lin C."/>
            <person name="Hu J."/>
            <person name="Zhu Y."/>
            <person name="Lv H."/>
            <person name="Tian M."/>
            <person name="Gao Q."/>
            <person name="Jia J."/>
        </authorList>
    </citation>
    <scope>NUCLEOTIDE SEQUENCE</scope>
    <source>
        <strain evidence="2">WV103</strain>
    </source>
</reference>
<protein>
    <submittedName>
        <fullName evidence="2">Uncharacterized protein</fullName>
    </submittedName>
</protein>
<evidence type="ECO:0000313" key="2">
    <source>
        <dbReference type="EMBL" id="QKO28887.1"/>
    </source>
</evidence>